<evidence type="ECO:0000313" key="2">
    <source>
        <dbReference type="EMBL" id="ORC91128.1"/>
    </source>
</evidence>
<gene>
    <name evidence="2" type="ORF">TM35_000061330</name>
</gene>
<accession>A0A1X0P2S7</accession>
<proteinExistence type="predicted"/>
<evidence type="ECO:0000256" key="1">
    <source>
        <dbReference type="SAM" id="Phobius"/>
    </source>
</evidence>
<dbReference type="RefSeq" id="XP_028885194.1">
    <property type="nucleotide sequence ID" value="XM_029023170.1"/>
</dbReference>
<keyword evidence="1" id="KW-0812">Transmembrane</keyword>
<name>A0A1X0P2S7_9TRYP</name>
<dbReference type="GeneID" id="39982950"/>
<protein>
    <submittedName>
        <fullName evidence="2">Uncharacterized protein</fullName>
    </submittedName>
</protein>
<sequence>MGLLNQTPRVVLYALVLLCVVFLFTANWVYFSGVGNPFSTVVEPADDGQTHSLGVSSVFAFDAAQDTLRLTEAEQQRVERRAMGWNPLSFACCRMMCVSPTRWVGSMCVCPSVVALVSLQ</sequence>
<keyword evidence="1" id="KW-1133">Transmembrane helix</keyword>
<comment type="caution">
    <text evidence="2">The sequence shown here is derived from an EMBL/GenBank/DDBJ whole genome shotgun (WGS) entry which is preliminary data.</text>
</comment>
<dbReference type="Proteomes" id="UP000192257">
    <property type="component" value="Unassembled WGS sequence"/>
</dbReference>
<dbReference type="AlphaFoldDB" id="A0A1X0P2S7"/>
<dbReference type="VEuPathDB" id="TriTrypDB:TM35_000061330"/>
<reference evidence="2 3" key="1">
    <citation type="submission" date="2017-03" db="EMBL/GenBank/DDBJ databases">
        <title>An alternative strategy for trypanosome survival in the mammalian bloodstream revealed through genome and transcriptome analysis of the ubiquitous bovine parasite Trypanosoma (Megatrypanum) theileri.</title>
        <authorList>
            <person name="Kelly S."/>
            <person name="Ivens A."/>
            <person name="Mott A."/>
            <person name="O'Neill E."/>
            <person name="Emms D."/>
            <person name="Macleod O."/>
            <person name="Voorheis P."/>
            <person name="Matthews J."/>
            <person name="Matthews K."/>
            <person name="Carrington M."/>
        </authorList>
    </citation>
    <scope>NUCLEOTIDE SEQUENCE [LARGE SCALE GENOMIC DNA]</scope>
    <source>
        <strain evidence="2">Edinburgh</strain>
    </source>
</reference>
<dbReference type="EMBL" id="NBCO01000006">
    <property type="protein sequence ID" value="ORC91128.1"/>
    <property type="molecule type" value="Genomic_DNA"/>
</dbReference>
<evidence type="ECO:0000313" key="3">
    <source>
        <dbReference type="Proteomes" id="UP000192257"/>
    </source>
</evidence>
<organism evidence="2 3">
    <name type="scientific">Trypanosoma theileri</name>
    <dbReference type="NCBI Taxonomy" id="67003"/>
    <lineage>
        <taxon>Eukaryota</taxon>
        <taxon>Discoba</taxon>
        <taxon>Euglenozoa</taxon>
        <taxon>Kinetoplastea</taxon>
        <taxon>Metakinetoplastina</taxon>
        <taxon>Trypanosomatida</taxon>
        <taxon>Trypanosomatidae</taxon>
        <taxon>Trypanosoma</taxon>
    </lineage>
</organism>
<feature type="transmembrane region" description="Helical" evidence="1">
    <location>
        <begin position="12"/>
        <end position="31"/>
    </location>
</feature>
<keyword evidence="3" id="KW-1185">Reference proteome</keyword>
<keyword evidence="1" id="KW-0472">Membrane</keyword>